<keyword evidence="1" id="KW-1133">Transmembrane helix</keyword>
<dbReference type="InterPro" id="IPR011009">
    <property type="entry name" value="Kinase-like_dom_sf"/>
</dbReference>
<protein>
    <recommendedName>
        <fullName evidence="4">Alpha-galactosidase A</fullName>
    </recommendedName>
</protein>
<dbReference type="EMBL" id="LFRF01000062">
    <property type="protein sequence ID" value="KND86310.1"/>
    <property type="molecule type" value="Genomic_DNA"/>
</dbReference>
<gene>
    <name evidence="2" type="ORF">TOPH_09066</name>
</gene>
<proteinExistence type="predicted"/>
<keyword evidence="3" id="KW-1185">Reference proteome</keyword>
<evidence type="ECO:0000256" key="1">
    <source>
        <dbReference type="SAM" id="Phobius"/>
    </source>
</evidence>
<keyword evidence="1" id="KW-0472">Membrane</keyword>
<dbReference type="SUPFAM" id="SSF56112">
    <property type="entry name" value="Protein kinase-like (PK-like)"/>
    <property type="match status" value="1"/>
</dbReference>
<feature type="transmembrane region" description="Helical" evidence="1">
    <location>
        <begin position="12"/>
        <end position="31"/>
    </location>
</feature>
<sequence>MESSTTGQDESYYRILVGSMVKYVVVAAGALERFAIMDMPLNFENILPPLPYQDSSWNVAHIYRATSTGELKSSLSQQRLKGVCNKWHPVLIDFLELERVAQLGMLTQECTWCPGSRQYQESSATMIAKMARFVWEVPYIERETKAYQILEGIGIGPRFLGHVHEQGRIIGILLEKVEGRNAGIEDLESCTAALKCLHARGVVHGDCNRYNFVISPENTVFLVDFEGSSISTDEDAMKKEIATLEAQLREETGRGGPAVLIDGSDDELDLNT</sequence>
<organism evidence="2 3">
    <name type="scientific">Tolypocladium ophioglossoides (strain CBS 100239)</name>
    <name type="common">Snaketongue truffleclub</name>
    <name type="synonym">Elaphocordyceps ophioglossoides</name>
    <dbReference type="NCBI Taxonomy" id="1163406"/>
    <lineage>
        <taxon>Eukaryota</taxon>
        <taxon>Fungi</taxon>
        <taxon>Dikarya</taxon>
        <taxon>Ascomycota</taxon>
        <taxon>Pezizomycotina</taxon>
        <taxon>Sordariomycetes</taxon>
        <taxon>Hypocreomycetidae</taxon>
        <taxon>Hypocreales</taxon>
        <taxon>Ophiocordycipitaceae</taxon>
        <taxon>Tolypocladium</taxon>
    </lineage>
</organism>
<evidence type="ECO:0000313" key="3">
    <source>
        <dbReference type="Proteomes" id="UP000036947"/>
    </source>
</evidence>
<evidence type="ECO:0000313" key="2">
    <source>
        <dbReference type="EMBL" id="KND86310.1"/>
    </source>
</evidence>
<evidence type="ECO:0008006" key="4">
    <source>
        <dbReference type="Google" id="ProtNLM"/>
    </source>
</evidence>
<reference evidence="2 3" key="1">
    <citation type="journal article" date="2015" name="BMC Genomics">
        <title>The genome of the truffle-parasite Tolypocladium ophioglossoides and the evolution of antifungal peptaibiotics.</title>
        <authorList>
            <person name="Quandt C.A."/>
            <person name="Bushley K.E."/>
            <person name="Spatafora J.W."/>
        </authorList>
    </citation>
    <scope>NUCLEOTIDE SEQUENCE [LARGE SCALE GENOMIC DNA]</scope>
    <source>
        <strain evidence="2 3">CBS 100239</strain>
    </source>
</reference>
<name>A0A0L0MXV9_TOLOC</name>
<dbReference type="Gene3D" id="1.10.510.10">
    <property type="entry name" value="Transferase(Phosphotransferase) domain 1"/>
    <property type="match status" value="1"/>
</dbReference>
<dbReference type="AlphaFoldDB" id="A0A0L0MXV9"/>
<accession>A0A0L0MXV9</accession>
<dbReference type="Proteomes" id="UP000036947">
    <property type="component" value="Unassembled WGS sequence"/>
</dbReference>
<comment type="caution">
    <text evidence="2">The sequence shown here is derived from an EMBL/GenBank/DDBJ whole genome shotgun (WGS) entry which is preliminary data.</text>
</comment>
<dbReference type="STRING" id="1163406.A0A0L0MXV9"/>
<dbReference type="OrthoDB" id="2687876at2759"/>
<keyword evidence="1" id="KW-0812">Transmembrane</keyword>